<dbReference type="Pfam" id="PF00368">
    <property type="entry name" value="HMG-CoA_red"/>
    <property type="match status" value="1"/>
</dbReference>
<dbReference type="EC" id="1.1.1.88" evidence="3"/>
<comment type="pathway">
    <text evidence="3">Metabolic intermediate metabolism; (R)-mevalonate degradation; (S)-3-hydroxy-3-methylglutaryl-CoA from (R)-mevalonate: step 1/1.</text>
</comment>
<sequence>MPKKFYQLTRLQRIATLLAHKLLSVTDAHFFANNTGLTQERANQLVENQLTTFALPEGLARNLLVNGKLHQVPMVTEEPSVIAAASNGARLAATGGGFRTSQPQRLLLGQIILTDIVDVAATTAMITAHEAELLQVANAAHPSLQQRGGGARWLRVRQLSERELSLDLAVDVQQAMGANMLNTMLEAVATTLQAKWTMPILMSILSNYATESTVTATVDIPITVLATPQFTGISVAKKIAAASHIAQIDPYRAVTHNKGIMNGVDAAVLAFGNDCRVIESGAHAYAARDGQYRGLSQWQVVADQLHGELTLPLPLGFVGGATRLLPAVQPNQRLATVESAQELMQVICALGLAQNLAALKALVTTGIQQGHMRLQAKSLAVTAGAQTAEVAPLIVALQQAPTLDLATAQKLLTKLRQQR</sequence>
<comment type="similarity">
    <text evidence="1 3">Belongs to the HMG-CoA reductase family.</text>
</comment>
<dbReference type="PROSITE" id="PS00318">
    <property type="entry name" value="HMG_COA_REDUCTASE_2"/>
    <property type="match status" value="1"/>
</dbReference>
<evidence type="ECO:0000313" key="4">
    <source>
        <dbReference type="EMBL" id="MFC6171448.1"/>
    </source>
</evidence>
<gene>
    <name evidence="4" type="ORF">ACFQGP_12885</name>
</gene>
<dbReference type="InterPro" id="IPR009029">
    <property type="entry name" value="HMG_CoA_Rdtase_sub-bd_dom_sf"/>
</dbReference>
<dbReference type="Proteomes" id="UP001596289">
    <property type="component" value="Unassembled WGS sequence"/>
</dbReference>
<dbReference type="PANTHER" id="PTHR10572">
    <property type="entry name" value="3-HYDROXY-3-METHYLGLUTARYL-COENZYME A REDUCTASE"/>
    <property type="match status" value="1"/>
</dbReference>
<keyword evidence="5" id="KW-1185">Reference proteome</keyword>
<dbReference type="PROSITE" id="PS50065">
    <property type="entry name" value="HMG_COA_REDUCTASE_4"/>
    <property type="match status" value="1"/>
</dbReference>
<dbReference type="SUPFAM" id="SSF56542">
    <property type="entry name" value="Substrate-binding domain of HMG-CoA reductase"/>
    <property type="match status" value="1"/>
</dbReference>
<dbReference type="Gene3D" id="3.90.770.10">
    <property type="entry name" value="3-hydroxy-3-methylglutaryl-coenzyme A Reductase, Chain A, domain 2"/>
    <property type="match status" value="2"/>
</dbReference>
<evidence type="ECO:0000256" key="2">
    <source>
        <dbReference type="ARBA" id="ARBA00023002"/>
    </source>
</evidence>
<dbReference type="InterPro" id="IPR004553">
    <property type="entry name" value="HMG_CoA_Rdtase_bac-typ"/>
</dbReference>
<dbReference type="PRINTS" id="PR00071">
    <property type="entry name" value="HMGCOARDTASE"/>
</dbReference>
<evidence type="ECO:0000313" key="5">
    <source>
        <dbReference type="Proteomes" id="UP001596289"/>
    </source>
</evidence>
<dbReference type="RefSeq" id="WP_125553172.1">
    <property type="nucleotide sequence ID" value="NZ_JBHSSL010000110.1"/>
</dbReference>
<dbReference type="NCBIfam" id="TIGR00532">
    <property type="entry name" value="HMG_CoA_R_NAD"/>
    <property type="match status" value="1"/>
</dbReference>
<dbReference type="InterPro" id="IPR002202">
    <property type="entry name" value="HMG_CoA_Rdtase"/>
</dbReference>
<keyword evidence="3" id="KW-0520">NAD</keyword>
<accession>A0ABW1RIC4</accession>
<dbReference type="InterPro" id="IPR023074">
    <property type="entry name" value="HMG_CoA_Rdtase_cat_sf"/>
</dbReference>
<keyword evidence="2 3" id="KW-0560">Oxidoreductase</keyword>
<dbReference type="Gene3D" id="1.10.8.660">
    <property type="match status" value="1"/>
</dbReference>
<dbReference type="InterPro" id="IPR009023">
    <property type="entry name" value="HMG_CoA_Rdtase_NAD(P)-bd_sf"/>
</dbReference>
<protein>
    <recommendedName>
        <fullName evidence="3">3-hydroxy-3-methylglutaryl coenzyme A reductase</fullName>
        <shortName evidence="3">HMG-CoA reductase</shortName>
        <ecNumber evidence="3">1.1.1.88</ecNumber>
    </recommendedName>
</protein>
<name>A0ABW1RIC4_9LACO</name>
<proteinExistence type="inferred from homology"/>
<dbReference type="EMBL" id="JBHSSL010000110">
    <property type="protein sequence ID" value="MFC6171448.1"/>
    <property type="molecule type" value="Genomic_DNA"/>
</dbReference>
<dbReference type="SUPFAM" id="SSF55035">
    <property type="entry name" value="NAD-binding domain of HMG-CoA reductase"/>
    <property type="match status" value="1"/>
</dbReference>
<evidence type="ECO:0000256" key="3">
    <source>
        <dbReference type="RuleBase" id="RU361219"/>
    </source>
</evidence>
<dbReference type="PROSITE" id="PS01192">
    <property type="entry name" value="HMG_COA_REDUCTASE_3"/>
    <property type="match status" value="1"/>
</dbReference>
<dbReference type="CDD" id="cd00644">
    <property type="entry name" value="HMG-CoA_reductase_classII"/>
    <property type="match status" value="1"/>
</dbReference>
<dbReference type="GO" id="GO:0140643">
    <property type="term" value="F:hydroxymethylglutaryl-CoA reductase (NADH) activity"/>
    <property type="evidence" value="ECO:0007669"/>
    <property type="project" value="UniProtKB-EC"/>
</dbReference>
<organism evidence="4 5">
    <name type="scientific">Loigolactobacillus jiayinensis</name>
    <dbReference type="NCBI Taxonomy" id="2486016"/>
    <lineage>
        <taxon>Bacteria</taxon>
        <taxon>Bacillati</taxon>
        <taxon>Bacillota</taxon>
        <taxon>Bacilli</taxon>
        <taxon>Lactobacillales</taxon>
        <taxon>Lactobacillaceae</taxon>
        <taxon>Loigolactobacillus</taxon>
    </lineage>
</organism>
<comment type="catalytic activity">
    <reaction evidence="3">
        <text>(R)-mevalonate + 2 NAD(+) + CoA = (3S)-3-hydroxy-3-methylglutaryl-CoA + 2 NADH + 2 H(+)</text>
        <dbReference type="Rhea" id="RHEA:14833"/>
        <dbReference type="ChEBI" id="CHEBI:15378"/>
        <dbReference type="ChEBI" id="CHEBI:36464"/>
        <dbReference type="ChEBI" id="CHEBI:43074"/>
        <dbReference type="ChEBI" id="CHEBI:57287"/>
        <dbReference type="ChEBI" id="CHEBI:57540"/>
        <dbReference type="ChEBI" id="CHEBI:57945"/>
        <dbReference type="EC" id="1.1.1.88"/>
    </reaction>
</comment>
<reference evidence="5" key="1">
    <citation type="journal article" date="2019" name="Int. J. Syst. Evol. Microbiol.">
        <title>The Global Catalogue of Microorganisms (GCM) 10K type strain sequencing project: providing services to taxonomists for standard genome sequencing and annotation.</title>
        <authorList>
            <consortium name="The Broad Institute Genomics Platform"/>
            <consortium name="The Broad Institute Genome Sequencing Center for Infectious Disease"/>
            <person name="Wu L."/>
            <person name="Ma J."/>
        </authorList>
    </citation>
    <scope>NUCLEOTIDE SEQUENCE [LARGE SCALE GENOMIC DNA]</scope>
    <source>
        <strain evidence="5">CCM 8904</strain>
    </source>
</reference>
<comment type="caution">
    <text evidence="4">The sequence shown here is derived from an EMBL/GenBank/DDBJ whole genome shotgun (WGS) entry which is preliminary data.</text>
</comment>
<evidence type="ECO:0000256" key="1">
    <source>
        <dbReference type="ARBA" id="ARBA00007661"/>
    </source>
</evidence>
<dbReference type="InterPro" id="IPR023076">
    <property type="entry name" value="HMG_CoA_Rdtase_CS"/>
</dbReference>
<dbReference type="PANTHER" id="PTHR10572:SF24">
    <property type="entry name" value="3-HYDROXY-3-METHYLGLUTARYL-COENZYME A REDUCTASE"/>
    <property type="match status" value="1"/>
</dbReference>